<organism evidence="1 2">
    <name type="scientific">Pandoraea terrae</name>
    <dbReference type="NCBI Taxonomy" id="1537710"/>
    <lineage>
        <taxon>Bacteria</taxon>
        <taxon>Pseudomonadati</taxon>
        <taxon>Pseudomonadota</taxon>
        <taxon>Betaproteobacteria</taxon>
        <taxon>Burkholderiales</taxon>
        <taxon>Burkholderiaceae</taxon>
        <taxon>Pandoraea</taxon>
    </lineage>
</organism>
<dbReference type="Proteomes" id="UP000414233">
    <property type="component" value="Unassembled WGS sequence"/>
</dbReference>
<keyword evidence="2" id="KW-1185">Reference proteome</keyword>
<evidence type="ECO:0000313" key="2">
    <source>
        <dbReference type="Proteomes" id="UP000414233"/>
    </source>
</evidence>
<reference evidence="1 2" key="1">
    <citation type="submission" date="2019-08" db="EMBL/GenBank/DDBJ databases">
        <authorList>
            <person name="Peeters C."/>
        </authorList>
    </citation>
    <scope>NUCLEOTIDE SEQUENCE [LARGE SCALE GENOMIC DNA]</scope>
    <source>
        <strain evidence="1 2">LMG 30175</strain>
    </source>
</reference>
<dbReference type="RefSeq" id="WP_150699286.1">
    <property type="nucleotide sequence ID" value="NZ_CABPRZ010000025.1"/>
</dbReference>
<dbReference type="AlphaFoldDB" id="A0A5E4YNS0"/>
<gene>
    <name evidence="1" type="ORF">PTE30175_04506</name>
</gene>
<sequence length="64" mass="6837">MHYLFERLREPSTWAALSGAALAIGAQPDLIHEIAQAGVALASMIAMALPERADARWHDAAGQP</sequence>
<dbReference type="EMBL" id="CABPRZ010000025">
    <property type="protein sequence ID" value="VVE49573.1"/>
    <property type="molecule type" value="Genomic_DNA"/>
</dbReference>
<protein>
    <submittedName>
        <fullName evidence="1">Uncharacterized protein</fullName>
    </submittedName>
</protein>
<proteinExistence type="predicted"/>
<name>A0A5E4YNS0_9BURK</name>
<accession>A0A5E4YNS0</accession>
<evidence type="ECO:0000313" key="1">
    <source>
        <dbReference type="EMBL" id="VVE49573.1"/>
    </source>
</evidence>